<dbReference type="EMBL" id="FN654828">
    <property type="protein sequence ID" value="CBY36710.1"/>
    <property type="molecule type" value="Genomic_DNA"/>
</dbReference>
<dbReference type="AlphaFoldDB" id="E4YMK1"/>
<gene>
    <name evidence="1" type="ORF">GSOID_T00029743001</name>
</gene>
<name>E4YMK1_OIKDI</name>
<dbReference type="Proteomes" id="UP000011014">
    <property type="component" value="Unassembled WGS sequence"/>
</dbReference>
<evidence type="ECO:0000313" key="1">
    <source>
        <dbReference type="EMBL" id="CBY36710.1"/>
    </source>
</evidence>
<feature type="non-terminal residue" evidence="1">
    <location>
        <position position="1"/>
    </location>
</feature>
<organism evidence="1">
    <name type="scientific">Oikopleura dioica</name>
    <name type="common">Tunicate</name>
    <dbReference type="NCBI Taxonomy" id="34765"/>
    <lineage>
        <taxon>Eukaryota</taxon>
        <taxon>Metazoa</taxon>
        <taxon>Chordata</taxon>
        <taxon>Tunicata</taxon>
        <taxon>Appendicularia</taxon>
        <taxon>Copelata</taxon>
        <taxon>Oikopleuridae</taxon>
        <taxon>Oikopleura</taxon>
    </lineage>
</organism>
<sequence length="71" mass="7897">AHLAECSRSESENRLIFGAAAFPGGTGARLTVCRACLQRSSKGRSCWSESHLRWIAQLFWGNHRTRCSTES</sequence>
<reference evidence="1" key="1">
    <citation type="journal article" date="2010" name="Science">
        <title>Plasticity of animal genome architecture unmasked by rapid evolution of a pelagic tunicate.</title>
        <authorList>
            <person name="Denoeud F."/>
            <person name="Henriet S."/>
            <person name="Mungpakdee S."/>
            <person name="Aury J.M."/>
            <person name="Da Silva C."/>
            <person name="Brinkmann H."/>
            <person name="Mikhaleva J."/>
            <person name="Olsen L.C."/>
            <person name="Jubin C."/>
            <person name="Canestro C."/>
            <person name="Bouquet J.M."/>
            <person name="Danks G."/>
            <person name="Poulain J."/>
            <person name="Campsteijn C."/>
            <person name="Adamski M."/>
            <person name="Cross I."/>
            <person name="Yadetie F."/>
            <person name="Muffato M."/>
            <person name="Louis A."/>
            <person name="Butcher S."/>
            <person name="Tsagkogeorga G."/>
            <person name="Konrad A."/>
            <person name="Singh S."/>
            <person name="Jensen M.F."/>
            <person name="Cong E.H."/>
            <person name="Eikeseth-Otteraa H."/>
            <person name="Noel B."/>
            <person name="Anthouard V."/>
            <person name="Porcel B.M."/>
            <person name="Kachouri-Lafond R."/>
            <person name="Nishino A."/>
            <person name="Ugolini M."/>
            <person name="Chourrout P."/>
            <person name="Nishida H."/>
            <person name="Aasland R."/>
            <person name="Huzurbazar S."/>
            <person name="Westhof E."/>
            <person name="Delsuc F."/>
            <person name="Lehrach H."/>
            <person name="Reinhardt R."/>
            <person name="Weissenbach J."/>
            <person name="Roy S.W."/>
            <person name="Artiguenave F."/>
            <person name="Postlethwait J.H."/>
            <person name="Manak J.R."/>
            <person name="Thompson E.M."/>
            <person name="Jaillon O."/>
            <person name="Du Pasquier L."/>
            <person name="Boudinot P."/>
            <person name="Liberles D.A."/>
            <person name="Volff J.N."/>
            <person name="Philippe H."/>
            <person name="Lenhard B."/>
            <person name="Roest Crollius H."/>
            <person name="Wincker P."/>
            <person name="Chourrout D."/>
        </authorList>
    </citation>
    <scope>NUCLEOTIDE SEQUENCE [LARGE SCALE GENOMIC DNA]</scope>
</reference>
<proteinExistence type="predicted"/>
<protein>
    <submittedName>
        <fullName evidence="1">Uncharacterized protein</fullName>
    </submittedName>
</protein>
<accession>E4YMK1</accession>